<proteinExistence type="inferred from homology"/>
<dbReference type="GO" id="GO:0005737">
    <property type="term" value="C:cytoplasm"/>
    <property type="evidence" value="ECO:0007669"/>
    <property type="project" value="TreeGrafter"/>
</dbReference>
<dbReference type="PROSITE" id="PS51797">
    <property type="entry name" value="TCTP_3"/>
    <property type="match status" value="1"/>
</dbReference>
<keyword evidence="4" id="KW-1185">Reference proteome</keyword>
<dbReference type="InterPro" id="IPR011323">
    <property type="entry name" value="Mss4/transl-control_tumour"/>
</dbReference>
<accession>A0A151ZKA1</accession>
<comment type="similarity">
    <text evidence="1">Belongs to the TCTP family.</text>
</comment>
<dbReference type="EMBL" id="LODT01000022">
    <property type="protein sequence ID" value="KYQ94418.1"/>
    <property type="molecule type" value="Genomic_DNA"/>
</dbReference>
<dbReference type="InterPro" id="IPR011057">
    <property type="entry name" value="Mss4-like_sf"/>
</dbReference>
<dbReference type="InterPro" id="IPR034737">
    <property type="entry name" value="TCTP"/>
</dbReference>
<organism evidence="3 4">
    <name type="scientific">Tieghemostelium lacteum</name>
    <name type="common">Slime mold</name>
    <name type="synonym">Dictyostelium lacteum</name>
    <dbReference type="NCBI Taxonomy" id="361077"/>
    <lineage>
        <taxon>Eukaryota</taxon>
        <taxon>Amoebozoa</taxon>
        <taxon>Evosea</taxon>
        <taxon>Eumycetozoa</taxon>
        <taxon>Dictyostelia</taxon>
        <taxon>Dictyosteliales</taxon>
        <taxon>Raperosteliaceae</taxon>
        <taxon>Tieghemostelium</taxon>
    </lineage>
</organism>
<dbReference type="GO" id="GO:0005509">
    <property type="term" value="F:calcium ion binding"/>
    <property type="evidence" value="ECO:0007669"/>
    <property type="project" value="TreeGrafter"/>
</dbReference>
<name>A0A151ZKA1_TIELA</name>
<dbReference type="InterPro" id="IPR018103">
    <property type="entry name" value="Translation_control_tumour_CS"/>
</dbReference>
<evidence type="ECO:0000313" key="4">
    <source>
        <dbReference type="Proteomes" id="UP000076078"/>
    </source>
</evidence>
<dbReference type="GO" id="GO:0006907">
    <property type="term" value="P:pinocytosis"/>
    <property type="evidence" value="ECO:0007669"/>
    <property type="project" value="UniProtKB-ARBA"/>
</dbReference>
<evidence type="ECO:0000259" key="2">
    <source>
        <dbReference type="PROSITE" id="PS51797"/>
    </source>
</evidence>
<dbReference type="GO" id="GO:0030154">
    <property type="term" value="P:cell differentiation"/>
    <property type="evidence" value="ECO:0007669"/>
    <property type="project" value="UniProtKB-ARBA"/>
</dbReference>
<dbReference type="PANTHER" id="PTHR11991:SF0">
    <property type="entry name" value="TRANSLATIONALLY-CONTROLLED TUMOR PROTEIN"/>
    <property type="match status" value="1"/>
</dbReference>
<dbReference type="SUPFAM" id="SSF51316">
    <property type="entry name" value="Mss4-like"/>
    <property type="match status" value="1"/>
</dbReference>
<dbReference type="Gene3D" id="2.170.150.10">
    <property type="entry name" value="Metal Binding Protein, Guanine Nucleotide Exchange Factor, Chain A"/>
    <property type="match status" value="1"/>
</dbReference>
<gene>
    <name evidence="3" type="ORF">DLAC_11601</name>
</gene>
<dbReference type="PROSITE" id="PS01003">
    <property type="entry name" value="TCTP_2"/>
    <property type="match status" value="1"/>
</dbReference>
<feature type="domain" description="TCTP" evidence="2">
    <location>
        <begin position="1"/>
        <end position="172"/>
    </location>
</feature>
<dbReference type="Pfam" id="PF00838">
    <property type="entry name" value="TCTP"/>
    <property type="match status" value="1"/>
</dbReference>
<dbReference type="STRING" id="361077.A0A151ZKA1"/>
<dbReference type="OrthoDB" id="10248936at2759"/>
<comment type="caution">
    <text evidence="3">The sequence shown here is derived from an EMBL/GenBank/DDBJ whole genome shotgun (WGS) entry which is preliminary data.</text>
</comment>
<evidence type="ECO:0000256" key="1">
    <source>
        <dbReference type="PROSITE-ProRule" id="PRU01133"/>
    </source>
</evidence>
<dbReference type="GO" id="GO:0010507">
    <property type="term" value="P:negative regulation of autophagy"/>
    <property type="evidence" value="ECO:0007669"/>
    <property type="project" value="UniProtKB-ARBA"/>
</dbReference>
<dbReference type="PRINTS" id="PR01653">
    <property type="entry name" value="TCTPROTEIN"/>
</dbReference>
<dbReference type="PANTHER" id="PTHR11991">
    <property type="entry name" value="TRANSLATIONALLY CONTROLLED TUMOR PROTEIN-RELATED"/>
    <property type="match status" value="1"/>
</dbReference>
<dbReference type="AlphaFoldDB" id="A0A151ZKA1"/>
<dbReference type="InterPro" id="IPR018105">
    <property type="entry name" value="Translational_control_tumour_p"/>
</dbReference>
<dbReference type="InParanoid" id="A0A151ZKA1"/>
<dbReference type="FunFam" id="2.170.150.10:FF:000002">
    <property type="entry name" value="Translationally-controlled tumor protein homolog"/>
    <property type="match status" value="1"/>
</dbReference>
<reference evidence="3 4" key="1">
    <citation type="submission" date="2015-12" db="EMBL/GenBank/DDBJ databases">
        <title>Dictyostelia acquired genes for synthesis and detection of signals that induce cell-type specialization by lateral gene transfer from prokaryotes.</title>
        <authorList>
            <person name="Gloeckner G."/>
            <person name="Schaap P."/>
        </authorList>
    </citation>
    <scope>NUCLEOTIDE SEQUENCE [LARGE SCALE GENOMIC DNA]</scope>
    <source>
        <strain evidence="3 4">TK</strain>
    </source>
</reference>
<dbReference type="GO" id="GO:0019954">
    <property type="term" value="P:asexual reproduction"/>
    <property type="evidence" value="ECO:0007669"/>
    <property type="project" value="UniProtKB-ARBA"/>
</dbReference>
<dbReference type="OMA" id="CAMITEG"/>
<dbReference type="FunCoup" id="A0A151ZKA1">
    <property type="interactions" value="868"/>
</dbReference>
<dbReference type="Proteomes" id="UP000076078">
    <property type="component" value="Unassembled WGS sequence"/>
</dbReference>
<protein>
    <recommendedName>
        <fullName evidence="2">TCTP domain-containing protein</fullName>
    </recommendedName>
</protein>
<evidence type="ECO:0000313" key="3">
    <source>
        <dbReference type="EMBL" id="KYQ94418.1"/>
    </source>
</evidence>
<sequence length="172" mass="19550">MKIFNCVIGYSKDEVLSDAFEMVEVGDVVYEVKTKMITKDTNVVVNTGANASEEENEDEGTDSSVVTVNNLVDAQRLVETSFTKKDYLTYIKGYMKAVQDYLMQNNPGRVDPFKKGAQDYVKKVLENFDQYKFYTGENMDADGIVILQFYKPDDATTPYFAYWKDGLLGQKV</sequence>